<name>A0A2W4Z3K3_9SPHN</name>
<dbReference type="InterPro" id="IPR016039">
    <property type="entry name" value="Thiolase-like"/>
</dbReference>
<feature type="active site" description="Proton acceptor" evidence="6">
    <location>
        <position position="412"/>
    </location>
</feature>
<keyword evidence="4 7" id="KW-0012">Acyltransferase</keyword>
<organism evidence="10 11">
    <name type="scientific">Sphingomonas taxi</name>
    <dbReference type="NCBI Taxonomy" id="1549858"/>
    <lineage>
        <taxon>Bacteria</taxon>
        <taxon>Pseudomonadati</taxon>
        <taxon>Pseudomonadota</taxon>
        <taxon>Alphaproteobacteria</taxon>
        <taxon>Sphingomonadales</taxon>
        <taxon>Sphingomonadaceae</taxon>
        <taxon>Sphingomonas</taxon>
    </lineage>
</organism>
<evidence type="ECO:0000256" key="2">
    <source>
        <dbReference type="ARBA" id="ARBA00022679"/>
    </source>
</evidence>
<dbReference type="AlphaFoldDB" id="A0A2W4Z3K3"/>
<dbReference type="PANTHER" id="PTHR18919">
    <property type="entry name" value="ACETYL-COA C-ACYLTRANSFERASE"/>
    <property type="match status" value="1"/>
</dbReference>
<comment type="pathway">
    <text evidence="5">Metabolic intermediate biosynthesis; (R)-mevalonate biosynthesis; (R)-mevalonate from acetyl-CoA: step 1/3.</text>
</comment>
<evidence type="ECO:0000256" key="6">
    <source>
        <dbReference type="PIRSR" id="PIRSR000429-1"/>
    </source>
</evidence>
<keyword evidence="3" id="KW-0583">PHB biosynthesis</keyword>
<accession>A0A2W4Z3K3</accession>
<feature type="active site" description="Acyl-thioester intermediate" evidence="6">
    <location>
        <position position="122"/>
    </location>
</feature>
<dbReference type="SUPFAM" id="SSF53901">
    <property type="entry name" value="Thiolase-like"/>
    <property type="match status" value="2"/>
</dbReference>
<dbReference type="GO" id="GO:0042619">
    <property type="term" value="P:poly-hydroxybutyrate biosynthetic process"/>
    <property type="evidence" value="ECO:0007669"/>
    <property type="project" value="UniProtKB-KW"/>
</dbReference>
<evidence type="ECO:0000256" key="3">
    <source>
        <dbReference type="ARBA" id="ARBA00022752"/>
    </source>
</evidence>
<feature type="domain" description="Thiolase C-terminal" evidence="9">
    <location>
        <begin position="304"/>
        <end position="424"/>
    </location>
</feature>
<feature type="active site" description="Proton acceptor" evidence="6">
    <location>
        <position position="382"/>
    </location>
</feature>
<evidence type="ECO:0000256" key="4">
    <source>
        <dbReference type="ARBA" id="ARBA00023315"/>
    </source>
</evidence>
<dbReference type="InterPro" id="IPR002155">
    <property type="entry name" value="Thiolase"/>
</dbReference>
<evidence type="ECO:0000256" key="1">
    <source>
        <dbReference type="ARBA" id="ARBA00010982"/>
    </source>
</evidence>
<dbReference type="NCBIfam" id="TIGR01930">
    <property type="entry name" value="AcCoA-C-Actrans"/>
    <property type="match status" value="1"/>
</dbReference>
<sequence length="427" mass="44330">MPTGLGASARALYCRTSTPDTGQKNTWRAEVAVDRDPIVILSYARTPMGSFQGALSGATATQLGADAVRGAVERSGVSAAEIERIYMGCVLPAGLGQAPARQAAINAGLGDHVEATTVNKMCGSGMQAAILAADALAAGSVDLLVAGGMESMTNAPYLSKSHRGGARIGHDRMYDHMYLDGLEDAYEPGKLMGNFAEDTAHEYQFTRAQMDDYAIESLHRAQRAQKSGAFDREIVSVDIAGRKGTTTVSLDEQPAKGDVAKIPTLKPAFSKDGTITAANASSISDGAAALVMTRASVAERLGITPIARVVAYAAHAHAPSLFTTAPVFAMRKAMEKAGWSASDIDLFEVNEAFAVVAMIAMRDLGLPHDKVNIHGGACALGHPIGASGARILATLLSALETTGQKRGLASLCIGGGEATAMAVELVR</sequence>
<comment type="caution">
    <text evidence="10">The sequence shown here is derived from an EMBL/GenBank/DDBJ whole genome shotgun (WGS) entry which is preliminary data.</text>
</comment>
<gene>
    <name evidence="10" type="ORF">DI640_00245</name>
</gene>
<dbReference type="InterPro" id="IPR020616">
    <property type="entry name" value="Thiolase_N"/>
</dbReference>
<dbReference type="Gene3D" id="3.40.47.10">
    <property type="match status" value="1"/>
</dbReference>
<dbReference type="GO" id="GO:0003985">
    <property type="term" value="F:acetyl-CoA C-acetyltransferase activity"/>
    <property type="evidence" value="ECO:0007669"/>
    <property type="project" value="UniProtKB-EC"/>
</dbReference>
<dbReference type="PANTHER" id="PTHR18919:SF138">
    <property type="entry name" value="ACETYL-COA C-ACETYLTRANSFERASE"/>
    <property type="match status" value="1"/>
</dbReference>
<dbReference type="InterPro" id="IPR020617">
    <property type="entry name" value="Thiolase_C"/>
</dbReference>
<proteinExistence type="inferred from homology"/>
<evidence type="ECO:0000259" key="8">
    <source>
        <dbReference type="Pfam" id="PF00108"/>
    </source>
</evidence>
<dbReference type="PROSITE" id="PS00099">
    <property type="entry name" value="THIOLASE_3"/>
    <property type="match status" value="1"/>
</dbReference>
<evidence type="ECO:0000259" key="9">
    <source>
        <dbReference type="Pfam" id="PF02803"/>
    </source>
</evidence>
<evidence type="ECO:0000313" key="10">
    <source>
        <dbReference type="EMBL" id="PZO76890.1"/>
    </source>
</evidence>
<dbReference type="PIRSF" id="PIRSF000429">
    <property type="entry name" value="Ac-CoA_Ac_transf"/>
    <property type="match status" value="1"/>
</dbReference>
<evidence type="ECO:0000256" key="5">
    <source>
        <dbReference type="ARBA" id="ARBA00037924"/>
    </source>
</evidence>
<reference evidence="10 11" key="1">
    <citation type="submission" date="2017-08" db="EMBL/GenBank/DDBJ databases">
        <title>Infants hospitalized years apart are colonized by the same room-sourced microbial strains.</title>
        <authorList>
            <person name="Brooks B."/>
            <person name="Olm M.R."/>
            <person name="Firek B.A."/>
            <person name="Baker R."/>
            <person name="Thomas B.C."/>
            <person name="Morowitz M.J."/>
            <person name="Banfield J.F."/>
        </authorList>
    </citation>
    <scope>NUCLEOTIDE SEQUENCE [LARGE SCALE GENOMIC DNA]</scope>
    <source>
        <strain evidence="10">S2_018_000_R3_119</strain>
    </source>
</reference>
<keyword evidence="2 7" id="KW-0808">Transferase</keyword>
<evidence type="ECO:0000313" key="11">
    <source>
        <dbReference type="Proteomes" id="UP000249555"/>
    </source>
</evidence>
<dbReference type="EMBL" id="QFMX01000001">
    <property type="protein sequence ID" value="PZO76890.1"/>
    <property type="molecule type" value="Genomic_DNA"/>
</dbReference>
<dbReference type="EC" id="2.3.1.9" evidence="10"/>
<dbReference type="Pfam" id="PF02803">
    <property type="entry name" value="Thiolase_C"/>
    <property type="match status" value="1"/>
</dbReference>
<dbReference type="Proteomes" id="UP000249555">
    <property type="component" value="Unassembled WGS sequence"/>
</dbReference>
<comment type="similarity">
    <text evidence="1 7">Belongs to the thiolase-like superfamily. Thiolase family.</text>
</comment>
<feature type="domain" description="Thiolase N-terminal" evidence="8">
    <location>
        <begin position="38"/>
        <end position="295"/>
    </location>
</feature>
<protein>
    <submittedName>
        <fullName evidence="10">Acetyl-CoA C-acetyltransferase</fullName>
        <ecNumber evidence="10">2.3.1.9</ecNumber>
    </submittedName>
</protein>
<dbReference type="InterPro" id="IPR020610">
    <property type="entry name" value="Thiolase_AS"/>
</dbReference>
<dbReference type="FunFam" id="3.40.47.10:FF:000010">
    <property type="entry name" value="Acetyl-CoA acetyltransferase (Thiolase)"/>
    <property type="match status" value="1"/>
</dbReference>
<dbReference type="Pfam" id="PF00108">
    <property type="entry name" value="Thiolase_N"/>
    <property type="match status" value="1"/>
</dbReference>
<evidence type="ECO:0000256" key="7">
    <source>
        <dbReference type="RuleBase" id="RU003557"/>
    </source>
</evidence>
<dbReference type="CDD" id="cd00751">
    <property type="entry name" value="thiolase"/>
    <property type="match status" value="1"/>
</dbReference>
<dbReference type="GO" id="GO:0044281">
    <property type="term" value="P:small molecule metabolic process"/>
    <property type="evidence" value="ECO:0007669"/>
    <property type="project" value="UniProtKB-ARBA"/>
</dbReference>